<feature type="transmembrane region" description="Helical" evidence="7">
    <location>
        <begin position="168"/>
        <end position="187"/>
    </location>
</feature>
<evidence type="ECO:0000256" key="3">
    <source>
        <dbReference type="ARBA" id="ARBA00022448"/>
    </source>
</evidence>
<evidence type="ECO:0000313" key="9">
    <source>
        <dbReference type="EMBL" id="KAK0606235.1"/>
    </source>
</evidence>
<evidence type="ECO:0000259" key="8">
    <source>
        <dbReference type="PROSITE" id="PS50850"/>
    </source>
</evidence>
<dbReference type="InterPro" id="IPR005829">
    <property type="entry name" value="Sugar_transporter_CS"/>
</dbReference>
<evidence type="ECO:0000256" key="5">
    <source>
        <dbReference type="ARBA" id="ARBA00022989"/>
    </source>
</evidence>
<dbReference type="InterPro" id="IPR005828">
    <property type="entry name" value="MFS_sugar_transport-like"/>
</dbReference>
<dbReference type="InterPro" id="IPR036259">
    <property type="entry name" value="MFS_trans_sf"/>
</dbReference>
<sequence length="228" mass="24367">MAGGFDIGHGSNGAVKDYPGKLTCYVKITCTIAALGGLIFGYNLGIAANIVHFFVFGCAGGLFFRVLGDQRIGSKKINASCGLIFLVGAAFNAICINIAMLIVGRLLLGVGVGFSIQLVPLYVSEMAPWKHRGSLNIVFQLTITIGIFAAKLVNYFTPMIKGGNGWHYSLGGAMVPALFIFSSALFLPNTPNSMLEKGHNHSHKAREMPNNASTVSLTKKLKRSSMTY</sequence>
<proteinExistence type="inferred from homology"/>
<evidence type="ECO:0000256" key="4">
    <source>
        <dbReference type="ARBA" id="ARBA00022692"/>
    </source>
</evidence>
<evidence type="ECO:0000256" key="2">
    <source>
        <dbReference type="ARBA" id="ARBA00010992"/>
    </source>
</evidence>
<dbReference type="InterPro" id="IPR045262">
    <property type="entry name" value="STP/PLT_plant"/>
</dbReference>
<dbReference type="PANTHER" id="PTHR23500">
    <property type="entry name" value="SOLUTE CARRIER FAMILY 2, FACILITATED GLUCOSE TRANSPORTER"/>
    <property type="match status" value="1"/>
</dbReference>
<dbReference type="SUPFAM" id="SSF103473">
    <property type="entry name" value="MFS general substrate transporter"/>
    <property type="match status" value="1"/>
</dbReference>
<reference evidence="9" key="1">
    <citation type="journal article" date="2022" name="Plant J.">
        <title>Strategies of tolerance reflected in two North American maple genomes.</title>
        <authorList>
            <person name="McEvoy S.L."/>
            <person name="Sezen U.U."/>
            <person name="Trouern-Trend A."/>
            <person name="McMahon S.M."/>
            <person name="Schaberg P.G."/>
            <person name="Yang J."/>
            <person name="Wegrzyn J.L."/>
            <person name="Swenson N.G."/>
        </authorList>
    </citation>
    <scope>NUCLEOTIDE SEQUENCE</scope>
    <source>
        <strain evidence="9">NS2018</strain>
    </source>
</reference>
<keyword evidence="3" id="KW-0813">Transport</keyword>
<dbReference type="PROSITE" id="PS50850">
    <property type="entry name" value="MFS"/>
    <property type="match status" value="1"/>
</dbReference>
<dbReference type="PROSITE" id="PS00217">
    <property type="entry name" value="SUGAR_TRANSPORT_2"/>
    <property type="match status" value="1"/>
</dbReference>
<keyword evidence="10" id="KW-1185">Reference proteome</keyword>
<dbReference type="EMBL" id="JAUESC010000002">
    <property type="protein sequence ID" value="KAK0606235.1"/>
    <property type="molecule type" value="Genomic_DNA"/>
</dbReference>
<dbReference type="Pfam" id="PF00083">
    <property type="entry name" value="Sugar_tr"/>
    <property type="match status" value="1"/>
</dbReference>
<reference evidence="9" key="2">
    <citation type="submission" date="2023-06" db="EMBL/GenBank/DDBJ databases">
        <authorList>
            <person name="Swenson N.G."/>
            <person name="Wegrzyn J.L."/>
            <person name="Mcevoy S.L."/>
        </authorList>
    </citation>
    <scope>NUCLEOTIDE SEQUENCE</scope>
    <source>
        <strain evidence="9">NS2018</strain>
        <tissue evidence="9">Leaf</tissue>
    </source>
</reference>
<accession>A0AA39W7P9</accession>
<keyword evidence="6 7" id="KW-0472">Membrane</keyword>
<comment type="similarity">
    <text evidence="2">Belongs to the major facilitator superfamily. Sugar transporter (TC 2.A.1.1) family.</text>
</comment>
<feature type="transmembrane region" description="Helical" evidence="7">
    <location>
        <begin position="79"/>
        <end position="100"/>
    </location>
</feature>
<organism evidence="9 10">
    <name type="scientific">Acer saccharum</name>
    <name type="common">Sugar maple</name>
    <dbReference type="NCBI Taxonomy" id="4024"/>
    <lineage>
        <taxon>Eukaryota</taxon>
        <taxon>Viridiplantae</taxon>
        <taxon>Streptophyta</taxon>
        <taxon>Embryophyta</taxon>
        <taxon>Tracheophyta</taxon>
        <taxon>Spermatophyta</taxon>
        <taxon>Magnoliopsida</taxon>
        <taxon>eudicotyledons</taxon>
        <taxon>Gunneridae</taxon>
        <taxon>Pentapetalae</taxon>
        <taxon>rosids</taxon>
        <taxon>malvids</taxon>
        <taxon>Sapindales</taxon>
        <taxon>Sapindaceae</taxon>
        <taxon>Hippocastanoideae</taxon>
        <taxon>Acereae</taxon>
        <taxon>Acer</taxon>
    </lineage>
</organism>
<name>A0AA39W7P9_ACESA</name>
<evidence type="ECO:0000256" key="7">
    <source>
        <dbReference type="SAM" id="Phobius"/>
    </source>
</evidence>
<feature type="domain" description="Major facilitator superfamily (MFS) profile" evidence="8">
    <location>
        <begin position="1"/>
        <end position="228"/>
    </location>
</feature>
<dbReference type="PANTHER" id="PTHR23500:SF567">
    <property type="entry name" value="SUGAR TRANSPORT PROTEIN 12-LIKE"/>
    <property type="match status" value="1"/>
</dbReference>
<evidence type="ECO:0000313" key="10">
    <source>
        <dbReference type="Proteomes" id="UP001168877"/>
    </source>
</evidence>
<keyword evidence="4 7" id="KW-0812">Transmembrane</keyword>
<evidence type="ECO:0000256" key="1">
    <source>
        <dbReference type="ARBA" id="ARBA00004141"/>
    </source>
</evidence>
<dbReference type="AlphaFoldDB" id="A0AA39W7P9"/>
<evidence type="ECO:0000256" key="6">
    <source>
        <dbReference type="ARBA" id="ARBA00023136"/>
    </source>
</evidence>
<protein>
    <recommendedName>
        <fullName evidence="8">Major facilitator superfamily (MFS) profile domain-containing protein</fullName>
    </recommendedName>
</protein>
<feature type="transmembrane region" description="Helical" evidence="7">
    <location>
        <begin position="106"/>
        <end position="123"/>
    </location>
</feature>
<feature type="transmembrane region" description="Helical" evidence="7">
    <location>
        <begin position="135"/>
        <end position="156"/>
    </location>
</feature>
<dbReference type="Gene3D" id="1.20.1250.20">
    <property type="entry name" value="MFS general substrate transporter like domains"/>
    <property type="match status" value="1"/>
</dbReference>
<dbReference type="InterPro" id="IPR020846">
    <property type="entry name" value="MFS_dom"/>
</dbReference>
<gene>
    <name evidence="9" type="ORF">LWI29_035477</name>
</gene>
<keyword evidence="5 7" id="KW-1133">Transmembrane helix</keyword>
<comment type="caution">
    <text evidence="9">The sequence shown here is derived from an EMBL/GenBank/DDBJ whole genome shotgun (WGS) entry which is preliminary data.</text>
</comment>
<dbReference type="GO" id="GO:0015144">
    <property type="term" value="F:carbohydrate transmembrane transporter activity"/>
    <property type="evidence" value="ECO:0007669"/>
    <property type="project" value="InterPro"/>
</dbReference>
<comment type="subcellular location">
    <subcellularLocation>
        <location evidence="1">Membrane</location>
        <topology evidence="1">Multi-pass membrane protein</topology>
    </subcellularLocation>
</comment>
<dbReference type="Proteomes" id="UP001168877">
    <property type="component" value="Unassembled WGS sequence"/>
</dbReference>
<feature type="transmembrane region" description="Helical" evidence="7">
    <location>
        <begin position="24"/>
        <end position="44"/>
    </location>
</feature>
<dbReference type="GO" id="GO:0016020">
    <property type="term" value="C:membrane"/>
    <property type="evidence" value="ECO:0007669"/>
    <property type="project" value="UniProtKB-SubCell"/>
</dbReference>
<feature type="transmembrane region" description="Helical" evidence="7">
    <location>
        <begin position="50"/>
        <end position="67"/>
    </location>
</feature>